<evidence type="ECO:0000313" key="2">
    <source>
        <dbReference type="EMBL" id="GFO35370.1"/>
    </source>
</evidence>
<evidence type="ECO:0000313" key="3">
    <source>
        <dbReference type="Proteomes" id="UP000735302"/>
    </source>
</evidence>
<feature type="chain" id="PRO_5043921114" evidence="1">
    <location>
        <begin position="23"/>
        <end position="80"/>
    </location>
</feature>
<keyword evidence="3" id="KW-1185">Reference proteome</keyword>
<gene>
    <name evidence="2" type="ORF">PoB_006187500</name>
</gene>
<name>A0AAV4CTZ9_9GAST</name>
<feature type="signal peptide" evidence="1">
    <location>
        <begin position="1"/>
        <end position="22"/>
    </location>
</feature>
<sequence length="80" mass="8714">MAAFLYIFPAVYLLLVLYGCDGNTPGQLPRLETRLVDIDSSKLVVNCTFPSTSLVQLQTLLSLVISKSPLVGREDVDVEG</sequence>
<organism evidence="2 3">
    <name type="scientific">Plakobranchus ocellatus</name>
    <dbReference type="NCBI Taxonomy" id="259542"/>
    <lineage>
        <taxon>Eukaryota</taxon>
        <taxon>Metazoa</taxon>
        <taxon>Spiralia</taxon>
        <taxon>Lophotrochozoa</taxon>
        <taxon>Mollusca</taxon>
        <taxon>Gastropoda</taxon>
        <taxon>Heterobranchia</taxon>
        <taxon>Euthyneura</taxon>
        <taxon>Panpulmonata</taxon>
        <taxon>Sacoglossa</taxon>
        <taxon>Placobranchoidea</taxon>
        <taxon>Plakobranchidae</taxon>
        <taxon>Plakobranchus</taxon>
    </lineage>
</organism>
<protein>
    <submittedName>
        <fullName evidence="2">Uncharacterized protein</fullName>
    </submittedName>
</protein>
<dbReference type="EMBL" id="BLXT01006999">
    <property type="protein sequence ID" value="GFO35370.1"/>
    <property type="molecule type" value="Genomic_DNA"/>
</dbReference>
<reference evidence="2 3" key="1">
    <citation type="journal article" date="2021" name="Elife">
        <title>Chloroplast acquisition without the gene transfer in kleptoplastic sea slugs, Plakobranchus ocellatus.</title>
        <authorList>
            <person name="Maeda T."/>
            <person name="Takahashi S."/>
            <person name="Yoshida T."/>
            <person name="Shimamura S."/>
            <person name="Takaki Y."/>
            <person name="Nagai Y."/>
            <person name="Toyoda A."/>
            <person name="Suzuki Y."/>
            <person name="Arimoto A."/>
            <person name="Ishii H."/>
            <person name="Satoh N."/>
            <person name="Nishiyama T."/>
            <person name="Hasebe M."/>
            <person name="Maruyama T."/>
            <person name="Minagawa J."/>
            <person name="Obokata J."/>
            <person name="Shigenobu S."/>
        </authorList>
    </citation>
    <scope>NUCLEOTIDE SEQUENCE [LARGE SCALE GENOMIC DNA]</scope>
</reference>
<comment type="caution">
    <text evidence="2">The sequence shown here is derived from an EMBL/GenBank/DDBJ whole genome shotgun (WGS) entry which is preliminary data.</text>
</comment>
<dbReference type="AlphaFoldDB" id="A0AAV4CTZ9"/>
<evidence type="ECO:0000256" key="1">
    <source>
        <dbReference type="SAM" id="SignalP"/>
    </source>
</evidence>
<dbReference type="Proteomes" id="UP000735302">
    <property type="component" value="Unassembled WGS sequence"/>
</dbReference>
<accession>A0AAV4CTZ9</accession>
<proteinExistence type="predicted"/>
<keyword evidence="1" id="KW-0732">Signal</keyword>